<dbReference type="InterPro" id="IPR026843">
    <property type="entry name" value="SbcD_C"/>
</dbReference>
<dbReference type="GO" id="GO:0006260">
    <property type="term" value="P:DNA replication"/>
    <property type="evidence" value="ECO:0007669"/>
    <property type="project" value="UniProtKB-KW"/>
</dbReference>
<keyword evidence="7" id="KW-0255">Endonuclease</keyword>
<protein>
    <recommendedName>
        <fullName evidence="3 7">Nuclease SbcCD subunit D</fullName>
    </recommendedName>
</protein>
<gene>
    <name evidence="7" type="primary">sbcD</name>
    <name evidence="10" type="ordered locus">Cpha266_1371</name>
</gene>
<sequence>MKCLHTSDWHLGRTLYGRSRYSEFSAFLDWLSALIEKEKVDLLLVAGDVFDTTVPGSRAQELYYGFLNKVARSTVCRHVVITSGNHDSPSLLDAPKALLRTLDVHVAGSVTDDPMNDEVLVLRDKTGKAEAVVCAVPHLRDRDIRSVGPGESMQDKSLKLLEGIERHYREVCRAGEERRVQEGGRIPMIVMGHLFTAGGQTIDNDGVREIYAGSLAHVSRSIFPPGIDYLALGHLHVPQIVGGEEHLRYSGSPIPMGFGEASQQKMVVLVEFTEGERLITEIPIPCFQPLERISGTLQAITDRIFELKAAGSKAWLEIEYTGDDLSGDLRGLLDNAVKGSLLEIRRIKNNRIVALALKQLSEDESLDELGELDVFNRCLDAAKVPQTQRPELLQAYQEILVSLHEDEKKIKSEPRE</sequence>
<dbReference type="RefSeq" id="WP_011745218.1">
    <property type="nucleotide sequence ID" value="NC_008639.1"/>
</dbReference>
<dbReference type="OrthoDB" id="9773856at2"/>
<dbReference type="InterPro" id="IPR041796">
    <property type="entry name" value="Mre11_N"/>
</dbReference>
<dbReference type="EMBL" id="CP000492">
    <property type="protein sequence ID" value="ABL65400.1"/>
    <property type="molecule type" value="Genomic_DNA"/>
</dbReference>
<evidence type="ECO:0000256" key="2">
    <source>
        <dbReference type="ARBA" id="ARBA00011322"/>
    </source>
</evidence>
<evidence type="ECO:0000256" key="3">
    <source>
        <dbReference type="ARBA" id="ARBA00013365"/>
    </source>
</evidence>
<keyword evidence="4 7" id="KW-0540">Nuclease</keyword>
<comment type="function">
    <text evidence="7">SbcCD cleaves DNA hairpin structures. These structures can inhibit DNA replication and are intermediates in certain DNA recombination reactions. The complex acts as a 3'-&gt;5' double strand exonuclease that can open hairpins. It also has a 5' single-strand endonuclease activity.</text>
</comment>
<accession>A1BG73</accession>
<dbReference type="InterPro" id="IPR050535">
    <property type="entry name" value="DNA_Repair-Maintenance_Comp"/>
</dbReference>
<proteinExistence type="inferred from homology"/>
<comment type="similarity">
    <text evidence="1 7">Belongs to the SbcD family.</text>
</comment>
<dbReference type="GO" id="GO:0006310">
    <property type="term" value="P:DNA recombination"/>
    <property type="evidence" value="ECO:0007669"/>
    <property type="project" value="UniProtKB-KW"/>
</dbReference>
<dbReference type="InterPro" id="IPR004593">
    <property type="entry name" value="SbcD"/>
</dbReference>
<evidence type="ECO:0000313" key="10">
    <source>
        <dbReference type="EMBL" id="ABL65400.1"/>
    </source>
</evidence>
<feature type="domain" description="Nuclease SbcCD subunit D C-terminal" evidence="9">
    <location>
        <begin position="286"/>
        <end position="381"/>
    </location>
</feature>
<dbReference type="CDD" id="cd00840">
    <property type="entry name" value="MPP_Mre11_N"/>
    <property type="match status" value="1"/>
</dbReference>
<evidence type="ECO:0000256" key="5">
    <source>
        <dbReference type="ARBA" id="ARBA00022801"/>
    </source>
</evidence>
<keyword evidence="7" id="KW-0233">DNA recombination</keyword>
<dbReference type="Pfam" id="PF00149">
    <property type="entry name" value="Metallophos"/>
    <property type="match status" value="1"/>
</dbReference>
<dbReference type="SUPFAM" id="SSF56300">
    <property type="entry name" value="Metallo-dependent phosphatases"/>
    <property type="match status" value="1"/>
</dbReference>
<evidence type="ECO:0000256" key="7">
    <source>
        <dbReference type="RuleBase" id="RU363069"/>
    </source>
</evidence>
<dbReference type="InterPro" id="IPR004843">
    <property type="entry name" value="Calcineurin-like_PHP"/>
</dbReference>
<dbReference type="HOGENOM" id="CLU_038045_2_0_10"/>
<evidence type="ECO:0000256" key="6">
    <source>
        <dbReference type="ARBA" id="ARBA00022839"/>
    </source>
</evidence>
<evidence type="ECO:0000313" key="11">
    <source>
        <dbReference type="Proteomes" id="UP000008701"/>
    </source>
</evidence>
<keyword evidence="7" id="KW-0235">DNA replication</keyword>
<dbReference type="eggNOG" id="COG0420">
    <property type="taxonomic scope" value="Bacteria"/>
</dbReference>
<dbReference type="Gene3D" id="3.30.160.720">
    <property type="match status" value="1"/>
</dbReference>
<dbReference type="AlphaFoldDB" id="A1BG73"/>
<dbReference type="NCBIfam" id="TIGR00619">
    <property type="entry name" value="sbcd"/>
    <property type="match status" value="1"/>
</dbReference>
<comment type="subunit">
    <text evidence="2 7">Heterodimer of SbcC and SbcD.</text>
</comment>
<dbReference type="GO" id="GO:0008408">
    <property type="term" value="F:3'-5' exonuclease activity"/>
    <property type="evidence" value="ECO:0007669"/>
    <property type="project" value="InterPro"/>
</dbReference>
<keyword evidence="11" id="KW-1185">Reference proteome</keyword>
<name>A1BG73_CHLPD</name>
<feature type="domain" description="Calcineurin-like phosphoesterase" evidence="8">
    <location>
        <begin position="1"/>
        <end position="238"/>
    </location>
</feature>
<dbReference type="STRING" id="290317.Cpha266_1371"/>
<dbReference type="PANTHER" id="PTHR30337:SF0">
    <property type="entry name" value="NUCLEASE SBCCD SUBUNIT D"/>
    <property type="match status" value="1"/>
</dbReference>
<dbReference type="Gene3D" id="3.60.21.10">
    <property type="match status" value="1"/>
</dbReference>
<evidence type="ECO:0000256" key="4">
    <source>
        <dbReference type="ARBA" id="ARBA00022722"/>
    </source>
</evidence>
<dbReference type="PANTHER" id="PTHR30337">
    <property type="entry name" value="COMPONENT OF ATP-DEPENDENT DSDNA EXONUCLEASE"/>
    <property type="match status" value="1"/>
</dbReference>
<dbReference type="Proteomes" id="UP000008701">
    <property type="component" value="Chromosome"/>
</dbReference>
<dbReference type="Pfam" id="PF12320">
    <property type="entry name" value="SbcD_C"/>
    <property type="match status" value="1"/>
</dbReference>
<reference evidence="10 11" key="1">
    <citation type="submission" date="2006-12" db="EMBL/GenBank/DDBJ databases">
        <title>Complete sequence of Chlorobium phaeobacteroides DSM 266.</title>
        <authorList>
            <consortium name="US DOE Joint Genome Institute"/>
            <person name="Copeland A."/>
            <person name="Lucas S."/>
            <person name="Lapidus A."/>
            <person name="Barry K."/>
            <person name="Detter J.C."/>
            <person name="Glavina del Rio T."/>
            <person name="Hammon N."/>
            <person name="Israni S."/>
            <person name="Pitluck S."/>
            <person name="Goltsman E."/>
            <person name="Schmutz J."/>
            <person name="Larimer F."/>
            <person name="Land M."/>
            <person name="Hauser L."/>
            <person name="Mikhailova N."/>
            <person name="Li T."/>
            <person name="Overmann J."/>
            <person name="Bryant D.A."/>
            <person name="Richardson P."/>
        </authorList>
    </citation>
    <scope>NUCLEOTIDE SEQUENCE [LARGE SCALE GENOMIC DNA]</scope>
    <source>
        <strain evidence="10 11">DSM 266</strain>
    </source>
</reference>
<evidence type="ECO:0000259" key="9">
    <source>
        <dbReference type="Pfam" id="PF12320"/>
    </source>
</evidence>
<keyword evidence="6 7" id="KW-0269">Exonuclease</keyword>
<dbReference type="GO" id="GO:0004519">
    <property type="term" value="F:endonuclease activity"/>
    <property type="evidence" value="ECO:0007669"/>
    <property type="project" value="UniProtKB-KW"/>
</dbReference>
<dbReference type="KEGG" id="cph:Cpha266_1371"/>
<organism evidence="10 11">
    <name type="scientific">Chlorobium phaeobacteroides (strain DSM 266 / SMG 266 / 2430)</name>
    <dbReference type="NCBI Taxonomy" id="290317"/>
    <lineage>
        <taxon>Bacteria</taxon>
        <taxon>Pseudomonadati</taxon>
        <taxon>Chlorobiota</taxon>
        <taxon>Chlorobiia</taxon>
        <taxon>Chlorobiales</taxon>
        <taxon>Chlorobiaceae</taxon>
        <taxon>Chlorobium/Pelodictyon group</taxon>
        <taxon>Chlorobium</taxon>
    </lineage>
</organism>
<dbReference type="InterPro" id="IPR029052">
    <property type="entry name" value="Metallo-depent_PP-like"/>
</dbReference>
<evidence type="ECO:0000259" key="8">
    <source>
        <dbReference type="Pfam" id="PF00149"/>
    </source>
</evidence>
<keyword evidence="5 7" id="KW-0378">Hydrolase</keyword>
<evidence type="ECO:0000256" key="1">
    <source>
        <dbReference type="ARBA" id="ARBA00010555"/>
    </source>
</evidence>